<keyword evidence="1" id="KW-1133">Transmembrane helix</keyword>
<gene>
    <name evidence="2" type="ORF">ACE1CI_14835</name>
</gene>
<dbReference type="Proteomes" id="UP001576784">
    <property type="component" value="Unassembled WGS sequence"/>
</dbReference>
<keyword evidence="1" id="KW-0472">Membrane</keyword>
<dbReference type="RefSeq" id="WP_413263833.1">
    <property type="nucleotide sequence ID" value="NZ_JBHFNR010000102.1"/>
</dbReference>
<comment type="caution">
    <text evidence="2">The sequence shown here is derived from an EMBL/GenBank/DDBJ whole genome shotgun (WGS) entry which is preliminary data.</text>
</comment>
<evidence type="ECO:0000313" key="3">
    <source>
        <dbReference type="Proteomes" id="UP001576784"/>
    </source>
</evidence>
<sequence>MLDYQTVSDSLRDTGFYGVGNIAGFAGFAIAQNLFLTGIYHLLKQQKSCFRAINLHVSVKFCRTFSCTNSPKSQQNLAIRNYQMPMTNDK</sequence>
<accession>A0ABV4XTD0</accession>
<dbReference type="EMBL" id="JBHFNR010000102">
    <property type="protein sequence ID" value="MFB2894184.1"/>
    <property type="molecule type" value="Genomic_DNA"/>
</dbReference>
<proteinExistence type="predicted"/>
<evidence type="ECO:0000256" key="1">
    <source>
        <dbReference type="SAM" id="Phobius"/>
    </source>
</evidence>
<protein>
    <submittedName>
        <fullName evidence="2">Uncharacterized protein</fullName>
    </submittedName>
</protein>
<organism evidence="2 3">
    <name type="scientific">Floridaenema flaviceps BLCC-F50</name>
    <dbReference type="NCBI Taxonomy" id="3153642"/>
    <lineage>
        <taxon>Bacteria</taxon>
        <taxon>Bacillati</taxon>
        <taxon>Cyanobacteriota</taxon>
        <taxon>Cyanophyceae</taxon>
        <taxon>Oscillatoriophycideae</taxon>
        <taxon>Aerosakkonematales</taxon>
        <taxon>Aerosakkonemataceae</taxon>
        <taxon>Floridanema</taxon>
        <taxon>Floridanema flaviceps</taxon>
    </lineage>
</organism>
<keyword evidence="1" id="KW-0812">Transmembrane</keyword>
<keyword evidence="3" id="KW-1185">Reference proteome</keyword>
<evidence type="ECO:0000313" key="2">
    <source>
        <dbReference type="EMBL" id="MFB2894184.1"/>
    </source>
</evidence>
<name>A0ABV4XTD0_9CYAN</name>
<feature type="transmembrane region" description="Helical" evidence="1">
    <location>
        <begin position="20"/>
        <end position="43"/>
    </location>
</feature>
<reference evidence="2 3" key="1">
    <citation type="submission" date="2024-09" db="EMBL/GenBank/DDBJ databases">
        <title>Floridaenema gen nov. (Aerosakkonemataceae, Aerosakkonematales ord. nov., Cyanobacteria) from benthic tropical and subtropical fresh waters, with the description of four new species.</title>
        <authorList>
            <person name="Moretto J.A."/>
            <person name="Berthold D.E."/>
            <person name="Lefler F.W."/>
            <person name="Huang I.-S."/>
            <person name="Laughinghouse H. IV."/>
        </authorList>
    </citation>
    <scope>NUCLEOTIDE SEQUENCE [LARGE SCALE GENOMIC DNA]</scope>
    <source>
        <strain evidence="2 3">BLCC-F50</strain>
    </source>
</reference>